<gene>
    <name evidence="1" type="ORF">MPDQ_005021</name>
</gene>
<keyword evidence="2" id="KW-1185">Reference proteome</keyword>
<evidence type="ECO:0000313" key="1">
    <source>
        <dbReference type="EMBL" id="TQB67657.1"/>
    </source>
</evidence>
<dbReference type="GO" id="GO:0016705">
    <property type="term" value="F:oxidoreductase activity, acting on paired donors, with incorporation or reduction of molecular oxygen"/>
    <property type="evidence" value="ECO:0007669"/>
    <property type="project" value="InterPro"/>
</dbReference>
<organism evidence="1 2">
    <name type="scientific">Monascus purpureus</name>
    <name type="common">Red mold</name>
    <name type="synonym">Monascus anka</name>
    <dbReference type="NCBI Taxonomy" id="5098"/>
    <lineage>
        <taxon>Eukaryota</taxon>
        <taxon>Fungi</taxon>
        <taxon>Dikarya</taxon>
        <taxon>Ascomycota</taxon>
        <taxon>Pezizomycotina</taxon>
        <taxon>Eurotiomycetes</taxon>
        <taxon>Eurotiomycetidae</taxon>
        <taxon>Eurotiales</taxon>
        <taxon>Aspergillaceae</taxon>
        <taxon>Monascus</taxon>
    </lineage>
</organism>
<dbReference type="Proteomes" id="UP000319663">
    <property type="component" value="Unassembled WGS sequence"/>
</dbReference>
<dbReference type="STRING" id="5098.A0A507QL25"/>
<dbReference type="AlphaFoldDB" id="A0A507QL25"/>
<dbReference type="GO" id="GO:0020037">
    <property type="term" value="F:heme binding"/>
    <property type="evidence" value="ECO:0007669"/>
    <property type="project" value="InterPro"/>
</dbReference>
<dbReference type="GO" id="GO:0004497">
    <property type="term" value="F:monooxygenase activity"/>
    <property type="evidence" value="ECO:0007669"/>
    <property type="project" value="InterPro"/>
</dbReference>
<proteinExistence type="predicted"/>
<comment type="caution">
    <text evidence="1">The sequence shown here is derived from an EMBL/GenBank/DDBJ whole genome shotgun (WGS) entry which is preliminary data.</text>
</comment>
<sequence length="64" mass="7431">MSPADMITQLMFNLVRHPEHIQPRHEEIIALLGEDGFFQPSLDSPKFLDSIFKVSQRLRPINDI</sequence>
<reference evidence="1 2" key="1">
    <citation type="submission" date="2019-06" db="EMBL/GenBank/DDBJ databases">
        <title>Wine fermentation using esterase from Monascus purpureus.</title>
        <authorList>
            <person name="Geng C."/>
            <person name="Zhang Y."/>
        </authorList>
    </citation>
    <scope>NUCLEOTIDE SEQUENCE [LARGE SCALE GENOMIC DNA]</scope>
    <source>
        <strain evidence="1">HQ1</strain>
    </source>
</reference>
<dbReference type="InterPro" id="IPR036396">
    <property type="entry name" value="Cyt_P450_sf"/>
</dbReference>
<protein>
    <submittedName>
        <fullName evidence="1">Uncharacterized protein</fullName>
    </submittedName>
</protein>
<dbReference type="SUPFAM" id="SSF48264">
    <property type="entry name" value="Cytochrome P450"/>
    <property type="match status" value="1"/>
</dbReference>
<accession>A0A507QL25</accession>
<dbReference type="GO" id="GO:0005506">
    <property type="term" value="F:iron ion binding"/>
    <property type="evidence" value="ECO:0007669"/>
    <property type="project" value="InterPro"/>
</dbReference>
<dbReference type="EMBL" id="VIFY01000334">
    <property type="protein sequence ID" value="TQB67657.1"/>
    <property type="molecule type" value="Genomic_DNA"/>
</dbReference>
<name>A0A507QL25_MONPU</name>
<evidence type="ECO:0000313" key="2">
    <source>
        <dbReference type="Proteomes" id="UP000319663"/>
    </source>
</evidence>